<dbReference type="AlphaFoldDB" id="A0A6V8LHS9"/>
<reference evidence="1 2" key="1">
    <citation type="submission" date="2020-03" db="EMBL/GenBank/DDBJ databases">
        <title>Whole genome shotgun sequence of Phytohabitans rumicis NBRC 108638.</title>
        <authorList>
            <person name="Komaki H."/>
            <person name="Tamura T."/>
        </authorList>
    </citation>
    <scope>NUCLEOTIDE SEQUENCE [LARGE SCALE GENOMIC DNA]</scope>
    <source>
        <strain evidence="1 2">NBRC 108638</strain>
    </source>
</reference>
<protein>
    <submittedName>
        <fullName evidence="1">Uncharacterized protein</fullName>
    </submittedName>
</protein>
<evidence type="ECO:0000313" key="1">
    <source>
        <dbReference type="EMBL" id="GFJ94451.1"/>
    </source>
</evidence>
<keyword evidence="2" id="KW-1185">Reference proteome</keyword>
<name>A0A6V8LHS9_9ACTN</name>
<reference evidence="1 2" key="2">
    <citation type="submission" date="2020-03" db="EMBL/GenBank/DDBJ databases">
        <authorList>
            <person name="Ichikawa N."/>
            <person name="Kimura A."/>
            <person name="Kitahashi Y."/>
            <person name="Uohara A."/>
        </authorList>
    </citation>
    <scope>NUCLEOTIDE SEQUENCE [LARGE SCALE GENOMIC DNA]</scope>
    <source>
        <strain evidence="1 2">NBRC 108638</strain>
    </source>
</reference>
<accession>A0A6V8LHS9</accession>
<sequence length="105" mass="11723">MNVVEYGARRLRPSTTKRAFSYPPPVSAQRSKCGGRSLSRQLLKSLPTAAVPYPAALRSCWSVRSWSYRPTASCWVTPWLWVNRPLSRDARLGQQLGVVATAFGK</sequence>
<gene>
    <name evidence="1" type="ORF">Prum_080930</name>
</gene>
<dbReference type="EMBL" id="BLPG01000001">
    <property type="protein sequence ID" value="GFJ94451.1"/>
    <property type="molecule type" value="Genomic_DNA"/>
</dbReference>
<comment type="caution">
    <text evidence="1">The sequence shown here is derived from an EMBL/GenBank/DDBJ whole genome shotgun (WGS) entry which is preliminary data.</text>
</comment>
<evidence type="ECO:0000313" key="2">
    <source>
        <dbReference type="Proteomes" id="UP000482960"/>
    </source>
</evidence>
<dbReference type="Proteomes" id="UP000482960">
    <property type="component" value="Unassembled WGS sequence"/>
</dbReference>
<proteinExistence type="predicted"/>
<organism evidence="1 2">
    <name type="scientific">Phytohabitans rumicis</name>
    <dbReference type="NCBI Taxonomy" id="1076125"/>
    <lineage>
        <taxon>Bacteria</taxon>
        <taxon>Bacillati</taxon>
        <taxon>Actinomycetota</taxon>
        <taxon>Actinomycetes</taxon>
        <taxon>Micromonosporales</taxon>
        <taxon>Micromonosporaceae</taxon>
    </lineage>
</organism>